<dbReference type="PROSITE" id="PS50127">
    <property type="entry name" value="UBC_2"/>
    <property type="match status" value="1"/>
</dbReference>
<dbReference type="InterPro" id="IPR016135">
    <property type="entry name" value="UBQ-conjugating_enzyme/RWD"/>
</dbReference>
<evidence type="ECO:0000313" key="3">
    <source>
        <dbReference type="EMBL" id="KAJ7683571.1"/>
    </source>
</evidence>
<sequence>MPVVDLTQWEANIPGLKNTPWEGGVYSLQVHFWRCSPECVPRFRFVRPLFHPNAYPSGTWGYTLLEKALITAPKRCNHDLWLNTRTEDAVRFATILLSIQKSLNEPNIQDPAQSEAYTSIKTYPQAYEARIRAQAVAWTPDPLTGLAGRPILQPIKH</sequence>
<keyword evidence="1" id="KW-0833">Ubl conjugation pathway</keyword>
<proteinExistence type="predicted"/>
<dbReference type="InterPro" id="IPR050113">
    <property type="entry name" value="Ub_conjugating_enzyme"/>
</dbReference>
<gene>
    <name evidence="3" type="ORF">B0H17DRAFT_32240</name>
</gene>
<reference evidence="3" key="1">
    <citation type="submission" date="2023-03" db="EMBL/GenBank/DDBJ databases">
        <title>Massive genome expansion in bonnet fungi (Mycena s.s.) driven by repeated elements and novel gene families across ecological guilds.</title>
        <authorList>
            <consortium name="Lawrence Berkeley National Laboratory"/>
            <person name="Harder C.B."/>
            <person name="Miyauchi S."/>
            <person name="Viragh M."/>
            <person name="Kuo A."/>
            <person name="Thoen E."/>
            <person name="Andreopoulos B."/>
            <person name="Lu D."/>
            <person name="Skrede I."/>
            <person name="Drula E."/>
            <person name="Henrissat B."/>
            <person name="Morin E."/>
            <person name="Kohler A."/>
            <person name="Barry K."/>
            <person name="LaButti K."/>
            <person name="Morin E."/>
            <person name="Salamov A."/>
            <person name="Lipzen A."/>
            <person name="Mereny Z."/>
            <person name="Hegedus B."/>
            <person name="Baldrian P."/>
            <person name="Stursova M."/>
            <person name="Weitz H."/>
            <person name="Taylor A."/>
            <person name="Grigoriev I.V."/>
            <person name="Nagy L.G."/>
            <person name="Martin F."/>
            <person name="Kauserud H."/>
        </authorList>
    </citation>
    <scope>NUCLEOTIDE SEQUENCE</scope>
    <source>
        <strain evidence="3">CBHHK067</strain>
    </source>
</reference>
<keyword evidence="4" id="KW-1185">Reference proteome</keyword>
<comment type="caution">
    <text evidence="3">The sequence shown here is derived from an EMBL/GenBank/DDBJ whole genome shotgun (WGS) entry which is preliminary data.</text>
</comment>
<dbReference type="Pfam" id="PF00179">
    <property type="entry name" value="UQ_con"/>
    <property type="match status" value="1"/>
</dbReference>
<organism evidence="3 4">
    <name type="scientific">Mycena rosella</name>
    <name type="common">Pink bonnet</name>
    <name type="synonym">Agaricus rosellus</name>
    <dbReference type="NCBI Taxonomy" id="1033263"/>
    <lineage>
        <taxon>Eukaryota</taxon>
        <taxon>Fungi</taxon>
        <taxon>Dikarya</taxon>
        <taxon>Basidiomycota</taxon>
        <taxon>Agaricomycotina</taxon>
        <taxon>Agaricomycetes</taxon>
        <taxon>Agaricomycetidae</taxon>
        <taxon>Agaricales</taxon>
        <taxon>Marasmiineae</taxon>
        <taxon>Mycenaceae</taxon>
        <taxon>Mycena</taxon>
    </lineage>
</organism>
<feature type="domain" description="UBC core" evidence="2">
    <location>
        <begin position="1"/>
        <end position="140"/>
    </location>
</feature>
<evidence type="ECO:0000256" key="1">
    <source>
        <dbReference type="ARBA" id="ARBA00022786"/>
    </source>
</evidence>
<dbReference type="AlphaFoldDB" id="A0AAD7D9H9"/>
<dbReference type="PANTHER" id="PTHR24067">
    <property type="entry name" value="UBIQUITIN-CONJUGATING ENZYME E2"/>
    <property type="match status" value="1"/>
</dbReference>
<evidence type="ECO:0000259" key="2">
    <source>
        <dbReference type="PROSITE" id="PS50127"/>
    </source>
</evidence>
<accession>A0AAD7D9H9</accession>
<dbReference type="Gene3D" id="3.10.110.10">
    <property type="entry name" value="Ubiquitin Conjugating Enzyme"/>
    <property type="match status" value="1"/>
</dbReference>
<dbReference type="SUPFAM" id="SSF54495">
    <property type="entry name" value="UBC-like"/>
    <property type="match status" value="1"/>
</dbReference>
<dbReference type="Proteomes" id="UP001221757">
    <property type="component" value="Unassembled WGS sequence"/>
</dbReference>
<dbReference type="InterPro" id="IPR000608">
    <property type="entry name" value="UBC"/>
</dbReference>
<evidence type="ECO:0000313" key="4">
    <source>
        <dbReference type="Proteomes" id="UP001221757"/>
    </source>
</evidence>
<dbReference type="SMART" id="SM00212">
    <property type="entry name" value="UBCc"/>
    <property type="match status" value="1"/>
</dbReference>
<name>A0AAD7D9H9_MYCRO</name>
<protein>
    <submittedName>
        <fullName evidence="3">Ubiquitin-conjugating enzyme/RWD-like protein</fullName>
    </submittedName>
</protein>
<dbReference type="EMBL" id="JARKIE010000107">
    <property type="protein sequence ID" value="KAJ7683571.1"/>
    <property type="molecule type" value="Genomic_DNA"/>
</dbReference>